<protein>
    <submittedName>
        <fullName evidence="2">Uncharacterized protein</fullName>
    </submittedName>
</protein>
<accession>A0A8J4WTE5</accession>
<proteinExistence type="predicted"/>
<comment type="caution">
    <text evidence="2">The sequence shown here is derived from an EMBL/GenBank/DDBJ whole genome shotgun (WGS) entry which is preliminary data.</text>
</comment>
<evidence type="ECO:0000313" key="2">
    <source>
        <dbReference type="EMBL" id="KAF5396037.1"/>
    </source>
</evidence>
<reference evidence="2" key="1">
    <citation type="submission" date="2019-05" db="EMBL/GenBank/DDBJ databases">
        <title>Annotation for the trematode Paragonimus heterotremus.</title>
        <authorList>
            <person name="Choi Y.-J."/>
        </authorList>
    </citation>
    <scope>NUCLEOTIDE SEQUENCE</scope>
    <source>
        <strain evidence="2">LC</strain>
    </source>
</reference>
<dbReference type="AlphaFoldDB" id="A0A8J4WTE5"/>
<feature type="compositionally biased region" description="Polar residues" evidence="1">
    <location>
        <begin position="122"/>
        <end position="134"/>
    </location>
</feature>
<evidence type="ECO:0000256" key="1">
    <source>
        <dbReference type="SAM" id="MobiDB-lite"/>
    </source>
</evidence>
<dbReference type="Proteomes" id="UP000748531">
    <property type="component" value="Unassembled WGS sequence"/>
</dbReference>
<feature type="region of interest" description="Disordered" evidence="1">
    <location>
        <begin position="120"/>
        <end position="171"/>
    </location>
</feature>
<sequence>MAVDGPVVITLDEYSFISDGRKVTIPKGEVLLEISRPNERWSLVTRSAGSLKFFIPTRILENISKDVTGRGTTAYCTPPVDLPSDILEDQAYHPTQMSCHLENPSTPATSISNDERRISDYDQATSPSPSNTDISPEADYPNMRVAESQTKTVNMSTQRSNVPDSVSGSTDKVSWRRLRDGDQELYVNQRTAEMVCTSIFILNLCGALTM</sequence>
<evidence type="ECO:0000313" key="3">
    <source>
        <dbReference type="Proteomes" id="UP000748531"/>
    </source>
</evidence>
<organism evidence="2 3">
    <name type="scientific">Paragonimus heterotremus</name>
    <dbReference type="NCBI Taxonomy" id="100268"/>
    <lineage>
        <taxon>Eukaryota</taxon>
        <taxon>Metazoa</taxon>
        <taxon>Spiralia</taxon>
        <taxon>Lophotrochozoa</taxon>
        <taxon>Platyhelminthes</taxon>
        <taxon>Trematoda</taxon>
        <taxon>Digenea</taxon>
        <taxon>Plagiorchiida</taxon>
        <taxon>Troglotremata</taxon>
        <taxon>Troglotrematidae</taxon>
        <taxon>Paragonimus</taxon>
    </lineage>
</organism>
<dbReference type="EMBL" id="LUCH01009397">
    <property type="protein sequence ID" value="KAF5396037.1"/>
    <property type="molecule type" value="Genomic_DNA"/>
</dbReference>
<name>A0A8J4WTE5_9TREM</name>
<dbReference type="OrthoDB" id="79452at2759"/>
<keyword evidence="3" id="KW-1185">Reference proteome</keyword>
<gene>
    <name evidence="2" type="ORF">PHET_10134</name>
</gene>
<feature type="compositionally biased region" description="Polar residues" evidence="1">
    <location>
        <begin position="147"/>
        <end position="171"/>
    </location>
</feature>